<keyword evidence="2" id="KW-1185">Reference proteome</keyword>
<accession>A0ABW5AYG4</accession>
<reference evidence="2" key="1">
    <citation type="journal article" date="2019" name="Int. J. Syst. Evol. Microbiol.">
        <title>The Global Catalogue of Microorganisms (GCM) 10K type strain sequencing project: providing services to taxonomists for standard genome sequencing and annotation.</title>
        <authorList>
            <consortium name="The Broad Institute Genomics Platform"/>
            <consortium name="The Broad Institute Genome Sequencing Center for Infectious Disease"/>
            <person name="Wu L."/>
            <person name="Ma J."/>
        </authorList>
    </citation>
    <scope>NUCLEOTIDE SEQUENCE [LARGE SCALE GENOMIC DNA]</scope>
    <source>
        <strain evidence="2">DT92</strain>
    </source>
</reference>
<organism evidence="1 2">
    <name type="scientific">Aquimarina celericrescens</name>
    <dbReference type="NCBI Taxonomy" id="1964542"/>
    <lineage>
        <taxon>Bacteria</taxon>
        <taxon>Pseudomonadati</taxon>
        <taxon>Bacteroidota</taxon>
        <taxon>Flavobacteriia</taxon>
        <taxon>Flavobacteriales</taxon>
        <taxon>Flavobacteriaceae</taxon>
        <taxon>Aquimarina</taxon>
    </lineage>
</organism>
<dbReference type="RefSeq" id="WP_378320335.1">
    <property type="nucleotide sequence ID" value="NZ_JBHUHY010000011.1"/>
</dbReference>
<dbReference type="EMBL" id="JBHUHY010000011">
    <property type="protein sequence ID" value="MFD2187340.1"/>
    <property type="molecule type" value="Genomic_DNA"/>
</dbReference>
<evidence type="ECO:0000313" key="2">
    <source>
        <dbReference type="Proteomes" id="UP001597344"/>
    </source>
</evidence>
<evidence type="ECO:0000313" key="1">
    <source>
        <dbReference type="EMBL" id="MFD2187340.1"/>
    </source>
</evidence>
<sequence length="73" mass="8710">MKKIISEMNLSDYHPGDYLFGSNQTPSTTKIGENYMRKHFRKVKDLFEFGDDYTLYGFKHTAVVNCYEKKRYL</sequence>
<name>A0ABW5AYG4_9FLAO</name>
<proteinExistence type="predicted"/>
<comment type="caution">
    <text evidence="1">The sequence shown here is derived from an EMBL/GenBank/DDBJ whole genome shotgun (WGS) entry which is preliminary data.</text>
</comment>
<dbReference type="Proteomes" id="UP001597344">
    <property type="component" value="Unassembled WGS sequence"/>
</dbReference>
<protein>
    <submittedName>
        <fullName evidence="1">Uncharacterized protein</fullName>
    </submittedName>
</protein>
<gene>
    <name evidence="1" type="ORF">ACFSJT_11125</name>
</gene>